<evidence type="ECO:0000256" key="2">
    <source>
        <dbReference type="ARBA" id="ARBA00038209"/>
    </source>
</evidence>
<dbReference type="SUPFAM" id="SSF53756">
    <property type="entry name" value="UDP-Glycosyltransferase/glycogen phosphorylase"/>
    <property type="match status" value="1"/>
</dbReference>
<keyword evidence="7" id="KW-1185">Reference proteome</keyword>
<dbReference type="PANTHER" id="PTHR43174:SF2">
    <property type="entry name" value="UDP-N-ACETYLGLUCOSAMINE 2-EPIMERASE"/>
    <property type="match status" value="1"/>
</dbReference>
<dbReference type="EC" id="5.1.3.14" evidence="3"/>
<feature type="domain" description="UDP-N-acetylglucosamine 2-epimerase" evidence="5">
    <location>
        <begin position="24"/>
        <end position="363"/>
    </location>
</feature>
<name>A0ABW3NQB2_9FLAO</name>
<dbReference type="RefSeq" id="WP_380743809.1">
    <property type="nucleotide sequence ID" value="NZ_JBHTLI010000001.1"/>
</dbReference>
<dbReference type="PANTHER" id="PTHR43174">
    <property type="entry name" value="UDP-N-ACETYLGLUCOSAMINE 2-EPIMERASE"/>
    <property type="match status" value="1"/>
</dbReference>
<organism evidence="6 7">
    <name type="scientific">Salegentibacter chungangensis</name>
    <dbReference type="NCBI Taxonomy" id="1335724"/>
    <lineage>
        <taxon>Bacteria</taxon>
        <taxon>Pseudomonadati</taxon>
        <taxon>Bacteroidota</taxon>
        <taxon>Flavobacteriia</taxon>
        <taxon>Flavobacteriales</taxon>
        <taxon>Flavobacteriaceae</taxon>
        <taxon>Salegentibacter</taxon>
    </lineage>
</organism>
<dbReference type="Pfam" id="PF02350">
    <property type="entry name" value="Epimerase_2"/>
    <property type="match status" value="1"/>
</dbReference>
<evidence type="ECO:0000256" key="1">
    <source>
        <dbReference type="ARBA" id="ARBA00023235"/>
    </source>
</evidence>
<reference evidence="7" key="1">
    <citation type="journal article" date="2019" name="Int. J. Syst. Evol. Microbiol.">
        <title>The Global Catalogue of Microorganisms (GCM) 10K type strain sequencing project: providing services to taxonomists for standard genome sequencing and annotation.</title>
        <authorList>
            <consortium name="The Broad Institute Genomics Platform"/>
            <consortium name="The Broad Institute Genome Sequencing Center for Infectious Disease"/>
            <person name="Wu L."/>
            <person name="Ma J."/>
        </authorList>
    </citation>
    <scope>NUCLEOTIDE SEQUENCE [LARGE SCALE GENOMIC DNA]</scope>
    <source>
        <strain evidence="7">CCUG 64793</strain>
    </source>
</reference>
<dbReference type="EMBL" id="JBHTLI010000001">
    <property type="protein sequence ID" value="MFD1095235.1"/>
    <property type="molecule type" value="Genomic_DNA"/>
</dbReference>
<evidence type="ECO:0000259" key="5">
    <source>
        <dbReference type="Pfam" id="PF02350"/>
    </source>
</evidence>
<dbReference type="Proteomes" id="UP001597131">
    <property type="component" value="Unassembled WGS sequence"/>
</dbReference>
<evidence type="ECO:0000313" key="6">
    <source>
        <dbReference type="EMBL" id="MFD1095235.1"/>
    </source>
</evidence>
<protein>
    <recommendedName>
        <fullName evidence="3">UDP-N-acetylglucosamine 2-epimerase (non-hydrolyzing)</fullName>
        <ecNumber evidence="3">5.1.3.14</ecNumber>
    </recommendedName>
</protein>
<dbReference type="InterPro" id="IPR029767">
    <property type="entry name" value="WecB-like"/>
</dbReference>
<dbReference type="NCBIfam" id="TIGR00236">
    <property type="entry name" value="wecB"/>
    <property type="match status" value="1"/>
</dbReference>
<accession>A0ABW3NQB2</accession>
<evidence type="ECO:0000256" key="4">
    <source>
        <dbReference type="RuleBase" id="RU003513"/>
    </source>
</evidence>
<dbReference type="Gene3D" id="3.40.50.2000">
    <property type="entry name" value="Glycogen Phosphorylase B"/>
    <property type="match status" value="2"/>
</dbReference>
<dbReference type="InterPro" id="IPR003331">
    <property type="entry name" value="UDP_GlcNAc_Epimerase_2_dom"/>
</dbReference>
<evidence type="ECO:0000256" key="3">
    <source>
        <dbReference type="ARBA" id="ARBA00038858"/>
    </source>
</evidence>
<gene>
    <name evidence="6" type="primary">wecB</name>
    <name evidence="6" type="ORF">ACFQ3Q_05695</name>
</gene>
<dbReference type="GO" id="GO:0008761">
    <property type="term" value="F:UDP-N-acetylglucosamine 2-epimerase activity"/>
    <property type="evidence" value="ECO:0007669"/>
    <property type="project" value="UniProtKB-EC"/>
</dbReference>
<proteinExistence type="inferred from homology"/>
<comment type="caution">
    <text evidence="6">The sequence shown here is derived from an EMBL/GenBank/DDBJ whole genome shotgun (WGS) entry which is preliminary data.</text>
</comment>
<dbReference type="CDD" id="cd03786">
    <property type="entry name" value="GTB_UDP-GlcNAc_2-Epimerase"/>
    <property type="match status" value="1"/>
</dbReference>
<sequence length="367" mass="41191">MKFLICFGTRPEAIKMAPLIHEMKRRGMPFKVCVTAQHREMLDQVLDFFEITPDYDFNAMQPGQQLNVLSSYVLKEVDAVIEKEKPDMILVQGDTTSAFIGSFAAFNRQIKVGHIEAGLRTFDKKHPFPEEGNRQLISRITDFHFTPTPQSSVNLQQENIQKEDIYLSGNTIVDALGYAVTKLNNGFANTEIKRLEDLIRADKKIILVTGHRRESFGQGIREVCEALLELVERSGAQVVFPVHLNPKVQGPVKEILAGQSDIHLVHPVTYPVLIWLMKKCDIIISDSGGIQEEAPSLNKPVIVTRSVSERMEGVEAGFSFLTGTMKERIIEKGLELLKNKPDYSGVSNPYGDGRASERIIDILLKSL</sequence>
<keyword evidence="1 4" id="KW-0413">Isomerase</keyword>
<evidence type="ECO:0000313" key="7">
    <source>
        <dbReference type="Proteomes" id="UP001597131"/>
    </source>
</evidence>
<comment type="similarity">
    <text evidence="2 4">Belongs to the UDP-N-acetylglucosamine 2-epimerase family.</text>
</comment>